<evidence type="ECO:0000313" key="4">
    <source>
        <dbReference type="Proteomes" id="UP000034069"/>
    </source>
</evidence>
<feature type="transmembrane region" description="Helical" evidence="1">
    <location>
        <begin position="12"/>
        <end position="30"/>
    </location>
</feature>
<keyword evidence="1" id="KW-1133">Transmembrane helix</keyword>
<name>A0A0G1GLT0_9BACT</name>
<dbReference type="EMBL" id="LCHN01000015">
    <property type="protein sequence ID" value="KKT35495.1"/>
    <property type="molecule type" value="Genomic_DNA"/>
</dbReference>
<dbReference type="InterPro" id="IPR000326">
    <property type="entry name" value="PAP2/HPO"/>
</dbReference>
<gene>
    <name evidence="3" type="ORF">UW23_C0015G0007</name>
</gene>
<feature type="transmembrane region" description="Helical" evidence="1">
    <location>
        <begin position="99"/>
        <end position="121"/>
    </location>
</feature>
<dbReference type="AlphaFoldDB" id="A0A0G1GLT0"/>
<evidence type="ECO:0000313" key="3">
    <source>
        <dbReference type="EMBL" id="KKT35495.1"/>
    </source>
</evidence>
<protein>
    <recommendedName>
        <fullName evidence="2">Phosphatidic acid phosphatase type 2/haloperoxidase domain-containing protein</fullName>
    </recommendedName>
</protein>
<feature type="transmembrane region" description="Helical" evidence="1">
    <location>
        <begin position="36"/>
        <end position="56"/>
    </location>
</feature>
<feature type="transmembrane region" description="Helical" evidence="1">
    <location>
        <begin position="171"/>
        <end position="190"/>
    </location>
</feature>
<proteinExistence type="predicted"/>
<feature type="transmembrane region" description="Helical" evidence="1">
    <location>
        <begin position="76"/>
        <end position="93"/>
    </location>
</feature>
<dbReference type="Pfam" id="PF01569">
    <property type="entry name" value="PAP2"/>
    <property type="match status" value="1"/>
</dbReference>
<sequence length="191" mass="22208">MRKFAWLITRIFDPTIEIPLAVGMTVWFAVEPSLRLMMLLFIGVFYVLLPAIYFVVRIRKGKVSDWDVTKREERRAIYQFSIVSHLVGVLAVASLEQFFLMKILLILWIVSVVFMVINMYWKISVHAGVNAFLMVLLNNFYGWKIFGWLMVVLLLVLWSRVYLRKHTTTQVMAGAIIAFVLVELGMRMVGI</sequence>
<accession>A0A0G1GLT0</accession>
<evidence type="ECO:0000259" key="2">
    <source>
        <dbReference type="Pfam" id="PF01569"/>
    </source>
</evidence>
<feature type="domain" description="Phosphatidic acid phosphatase type 2/haloperoxidase" evidence="2">
    <location>
        <begin position="124"/>
        <end position="188"/>
    </location>
</feature>
<feature type="transmembrane region" description="Helical" evidence="1">
    <location>
        <begin position="141"/>
        <end position="159"/>
    </location>
</feature>
<reference evidence="3 4" key="1">
    <citation type="journal article" date="2015" name="Nature">
        <title>rRNA introns, odd ribosomes, and small enigmatic genomes across a large radiation of phyla.</title>
        <authorList>
            <person name="Brown C.T."/>
            <person name="Hug L.A."/>
            <person name="Thomas B.C."/>
            <person name="Sharon I."/>
            <person name="Castelle C.J."/>
            <person name="Singh A."/>
            <person name="Wilkins M.J."/>
            <person name="Williams K.H."/>
            <person name="Banfield J.F."/>
        </authorList>
    </citation>
    <scope>NUCLEOTIDE SEQUENCE [LARGE SCALE GENOMIC DNA]</scope>
</reference>
<keyword evidence="1" id="KW-0812">Transmembrane</keyword>
<organism evidence="3 4">
    <name type="scientific">Candidatus Collierbacteria bacterium GW2011_GWA1_44_12</name>
    <dbReference type="NCBI Taxonomy" id="1618376"/>
    <lineage>
        <taxon>Bacteria</taxon>
        <taxon>Candidatus Collieribacteriota</taxon>
    </lineage>
</organism>
<dbReference type="Gene3D" id="1.20.144.10">
    <property type="entry name" value="Phosphatidic acid phosphatase type 2/haloperoxidase"/>
    <property type="match status" value="1"/>
</dbReference>
<comment type="caution">
    <text evidence="3">The sequence shown here is derived from an EMBL/GenBank/DDBJ whole genome shotgun (WGS) entry which is preliminary data.</text>
</comment>
<keyword evidence="1" id="KW-0472">Membrane</keyword>
<dbReference type="Proteomes" id="UP000034069">
    <property type="component" value="Unassembled WGS sequence"/>
</dbReference>
<evidence type="ECO:0000256" key="1">
    <source>
        <dbReference type="SAM" id="Phobius"/>
    </source>
</evidence>